<dbReference type="Proteomes" id="UP000253034">
    <property type="component" value="Unassembled WGS sequence"/>
</dbReference>
<organism evidence="1 2">
    <name type="scientific">Anaerobacterium chartisolvens</name>
    <dbReference type="NCBI Taxonomy" id="1297424"/>
    <lineage>
        <taxon>Bacteria</taxon>
        <taxon>Bacillati</taxon>
        <taxon>Bacillota</taxon>
        <taxon>Clostridia</taxon>
        <taxon>Eubacteriales</taxon>
        <taxon>Oscillospiraceae</taxon>
        <taxon>Anaerobacterium</taxon>
    </lineage>
</organism>
<reference evidence="1 2" key="1">
    <citation type="submission" date="2018-07" db="EMBL/GenBank/DDBJ databases">
        <title>Genomic Encyclopedia of Type Strains, Phase IV (KMG-IV): sequencing the most valuable type-strain genomes for metagenomic binning, comparative biology and taxonomic classification.</title>
        <authorList>
            <person name="Goeker M."/>
        </authorList>
    </citation>
    <scope>NUCLEOTIDE SEQUENCE [LARGE SCALE GENOMIC DNA]</scope>
    <source>
        <strain evidence="1 2">DSM 27016</strain>
    </source>
</reference>
<dbReference type="EMBL" id="QPJT01000018">
    <property type="protein sequence ID" value="RCX13264.1"/>
    <property type="molecule type" value="Genomic_DNA"/>
</dbReference>
<evidence type="ECO:0000313" key="1">
    <source>
        <dbReference type="EMBL" id="RCX13264.1"/>
    </source>
</evidence>
<protein>
    <submittedName>
        <fullName evidence="1">Uncharacterized protein</fullName>
    </submittedName>
</protein>
<dbReference type="AlphaFoldDB" id="A0A369B0Q2"/>
<sequence length="30" mass="3374">MQFEDEQKAKAIREMGEGGMSCPYALLNLL</sequence>
<name>A0A369B0Q2_9FIRM</name>
<gene>
    <name evidence="1" type="ORF">DFR58_11882</name>
</gene>
<comment type="caution">
    <text evidence="1">The sequence shown here is derived from an EMBL/GenBank/DDBJ whole genome shotgun (WGS) entry which is preliminary data.</text>
</comment>
<proteinExistence type="predicted"/>
<accession>A0A369B0Q2</accession>
<keyword evidence="2" id="KW-1185">Reference proteome</keyword>
<evidence type="ECO:0000313" key="2">
    <source>
        <dbReference type="Proteomes" id="UP000253034"/>
    </source>
</evidence>